<dbReference type="EMBL" id="RCML01001917">
    <property type="protein sequence ID" value="KAG2959770.1"/>
    <property type="molecule type" value="Genomic_DNA"/>
</dbReference>
<name>A0A8T1EVL7_9STRA</name>
<reference evidence="2" key="1">
    <citation type="submission" date="2018-10" db="EMBL/GenBank/DDBJ databases">
        <title>Effector identification in a new, highly contiguous assembly of the strawberry crown rot pathogen Phytophthora cactorum.</title>
        <authorList>
            <person name="Armitage A.D."/>
            <person name="Nellist C.F."/>
            <person name="Bates H."/>
            <person name="Vickerstaff R.J."/>
            <person name="Harrison R.J."/>
        </authorList>
    </citation>
    <scope>NUCLEOTIDE SEQUENCE</scope>
    <source>
        <strain evidence="2">P415</strain>
    </source>
</reference>
<dbReference type="AlphaFoldDB" id="A0A8T1EVL7"/>
<evidence type="ECO:0000313" key="2">
    <source>
        <dbReference type="EMBL" id="KAG2959770.1"/>
    </source>
</evidence>
<sequence>MSWINWTGSRNVLADTDDNLNVSVMGQDNVEYGMLDSGDEDAKEDVVSDTESDFDDTASVASGIDGSEPGKKDQDAMDHLLAKDFLREFGGSDAVLAGNLNDGALKDFATTECSRRTGRLCRTTRLSR</sequence>
<feature type="region of interest" description="Disordered" evidence="1">
    <location>
        <begin position="50"/>
        <end position="74"/>
    </location>
</feature>
<protein>
    <submittedName>
        <fullName evidence="2">Uncharacterized protein</fullName>
    </submittedName>
</protein>
<evidence type="ECO:0000256" key="1">
    <source>
        <dbReference type="SAM" id="MobiDB-lite"/>
    </source>
</evidence>
<gene>
    <name evidence="2" type="ORF">PC118_g22849</name>
</gene>
<dbReference type="VEuPathDB" id="FungiDB:PC110_g20518"/>
<organism evidence="2 3">
    <name type="scientific">Phytophthora cactorum</name>
    <dbReference type="NCBI Taxonomy" id="29920"/>
    <lineage>
        <taxon>Eukaryota</taxon>
        <taxon>Sar</taxon>
        <taxon>Stramenopiles</taxon>
        <taxon>Oomycota</taxon>
        <taxon>Peronosporomycetes</taxon>
        <taxon>Peronosporales</taxon>
        <taxon>Peronosporaceae</taxon>
        <taxon>Phytophthora</taxon>
    </lineage>
</organism>
<evidence type="ECO:0000313" key="3">
    <source>
        <dbReference type="Proteomes" id="UP000697107"/>
    </source>
</evidence>
<comment type="caution">
    <text evidence="2">The sequence shown here is derived from an EMBL/GenBank/DDBJ whole genome shotgun (WGS) entry which is preliminary data.</text>
</comment>
<dbReference type="Proteomes" id="UP000697107">
    <property type="component" value="Unassembled WGS sequence"/>
</dbReference>
<proteinExistence type="predicted"/>
<accession>A0A8T1EVL7</accession>